<comment type="caution">
    <text evidence="2">The sequence shown here is derived from an EMBL/GenBank/DDBJ whole genome shotgun (WGS) entry which is preliminary data.</text>
</comment>
<dbReference type="Proteomes" id="UP000736787">
    <property type="component" value="Unassembled WGS sequence"/>
</dbReference>
<feature type="compositionally biased region" description="Basic and acidic residues" evidence="1">
    <location>
        <begin position="135"/>
        <end position="175"/>
    </location>
</feature>
<evidence type="ECO:0008006" key="5">
    <source>
        <dbReference type="Google" id="ProtNLM"/>
    </source>
</evidence>
<sequence length="387" mass="45177">MQWLRTFVYEMTGTHKEADKWCISFELSLRDGAIHWFRQLLKKTKRTWKLLSNAFIRYYCSQFTQTALPRYYSAKPPNARLQFEKGGREAKEQVQQFLVTCGDDNTAERLYHTRVNDIHELEEIIEDVLKGKERMAKRDGVDRHSRSRDSRRDEPHDRQSRRDRRESDRRRDDYRNTPSVTLADASLDDLLAELEGREATRSGTERSDGEHHAHKDDQDDSDGSLVDNDRHLAAANEGERRAATEGTYARSDNRPPRGNIPDRERGFNQDRRSGERIFNQDRRGGERSFNQDCRGGDRSFGQGSRGRRDFNRDNRRPQYGPCAVCGGMSHSAHYCNKRCMFCKQAHDAGQCELFRNFQDLAKFVRMKGTKEELPPELKSVVQERHLN</sequence>
<evidence type="ECO:0000313" key="2">
    <source>
        <dbReference type="EMBL" id="KAG2864696.1"/>
    </source>
</evidence>
<proteinExistence type="predicted"/>
<dbReference type="EMBL" id="RCMG01000074">
    <property type="protein sequence ID" value="KAG2864696.1"/>
    <property type="molecule type" value="Genomic_DNA"/>
</dbReference>
<evidence type="ECO:0000313" key="4">
    <source>
        <dbReference type="Proteomes" id="UP000735874"/>
    </source>
</evidence>
<protein>
    <recommendedName>
        <fullName evidence="5">Retrotransposon gag domain-containing protein</fullName>
    </recommendedName>
</protein>
<dbReference type="AlphaFoldDB" id="A0A8T0ZRU7"/>
<gene>
    <name evidence="2" type="ORF">PC113_g4324</name>
    <name evidence="3" type="ORF">PC117_g23754</name>
</gene>
<evidence type="ECO:0000313" key="3">
    <source>
        <dbReference type="EMBL" id="KAG2893546.1"/>
    </source>
</evidence>
<accession>A0A8T0ZRU7</accession>
<evidence type="ECO:0000256" key="1">
    <source>
        <dbReference type="SAM" id="MobiDB-lite"/>
    </source>
</evidence>
<dbReference type="EMBL" id="RCMK01001478">
    <property type="protein sequence ID" value="KAG2893546.1"/>
    <property type="molecule type" value="Genomic_DNA"/>
</dbReference>
<dbReference type="Proteomes" id="UP000735874">
    <property type="component" value="Unassembled WGS sequence"/>
</dbReference>
<feature type="region of interest" description="Disordered" evidence="1">
    <location>
        <begin position="135"/>
        <end position="313"/>
    </location>
</feature>
<organism evidence="2 4">
    <name type="scientific">Phytophthora cactorum</name>
    <dbReference type="NCBI Taxonomy" id="29920"/>
    <lineage>
        <taxon>Eukaryota</taxon>
        <taxon>Sar</taxon>
        <taxon>Stramenopiles</taxon>
        <taxon>Oomycota</taxon>
        <taxon>Peronosporomycetes</taxon>
        <taxon>Peronosporales</taxon>
        <taxon>Peronosporaceae</taxon>
        <taxon>Phytophthora</taxon>
    </lineage>
</organism>
<feature type="compositionally biased region" description="Basic and acidic residues" evidence="1">
    <location>
        <begin position="251"/>
        <end position="286"/>
    </location>
</feature>
<dbReference type="VEuPathDB" id="FungiDB:PC110_g23256"/>
<name>A0A8T0ZRU7_9STRA</name>
<feature type="compositionally biased region" description="Basic and acidic residues" evidence="1">
    <location>
        <begin position="227"/>
        <end position="243"/>
    </location>
</feature>
<reference evidence="2" key="1">
    <citation type="submission" date="2018-10" db="EMBL/GenBank/DDBJ databases">
        <title>Effector identification in a new, highly contiguous assembly of the strawberry crown rot pathogen Phytophthora cactorum.</title>
        <authorList>
            <person name="Armitage A.D."/>
            <person name="Nellist C.F."/>
            <person name="Bates H."/>
            <person name="Vickerstaff R.J."/>
            <person name="Harrison R.J."/>
        </authorList>
    </citation>
    <scope>NUCLEOTIDE SEQUENCE</scope>
    <source>
        <strain evidence="2">15-7</strain>
        <strain evidence="3">4040</strain>
    </source>
</reference>
<dbReference type="VEuPathDB" id="FungiDB:PC110_g22159"/>
<feature type="compositionally biased region" description="Basic and acidic residues" evidence="1">
    <location>
        <begin position="194"/>
        <end position="217"/>
    </location>
</feature>